<reference evidence="3" key="1">
    <citation type="submission" date="2022-12" db="EMBL/GenBank/DDBJ databases">
        <title>Reference genome sequencing for broad-spectrum identification of bacterial and archaeal isolates by mass spectrometry.</title>
        <authorList>
            <person name="Sekiguchi Y."/>
            <person name="Tourlousse D.M."/>
        </authorList>
    </citation>
    <scope>NUCLEOTIDE SEQUENCE</scope>
    <source>
        <strain evidence="3">LLR39Z86</strain>
    </source>
</reference>
<keyword evidence="4" id="KW-1185">Reference proteome</keyword>
<feature type="signal peptide" evidence="2">
    <location>
        <begin position="1"/>
        <end position="21"/>
    </location>
</feature>
<keyword evidence="2" id="KW-0732">Signal</keyword>
<dbReference type="Proteomes" id="UP001144313">
    <property type="component" value="Unassembled WGS sequence"/>
</dbReference>
<dbReference type="PROSITE" id="PS51257">
    <property type="entry name" value="PROKAR_LIPOPROTEIN"/>
    <property type="match status" value="1"/>
</dbReference>
<proteinExistence type="predicted"/>
<evidence type="ECO:0000313" key="3">
    <source>
        <dbReference type="EMBL" id="GLI40791.1"/>
    </source>
</evidence>
<feature type="chain" id="PRO_5040826323" evidence="2">
    <location>
        <begin position="22"/>
        <end position="248"/>
    </location>
</feature>
<feature type="region of interest" description="Disordered" evidence="1">
    <location>
        <begin position="22"/>
        <end position="42"/>
    </location>
</feature>
<protein>
    <submittedName>
        <fullName evidence="3">Uncharacterized protein</fullName>
    </submittedName>
</protein>
<sequence>MKAWRKLMIAAVGSTALLAGACSQGQDGGDSDSSEEAAGSAVAEQMRSWDACEVLDGLQPVRDYMQIAAVEDGELASNPWGSGMDQQALTCNGLVTVSTFTMATGTEMTNDGELWGGIIPWDTEAEAEESYVERTVDDQEAQAEQSSTWEELDRVDLGSEWDEGVLIVAKDDQSHSLNAIARDGEWMIQILIRYSNDLGREYYEANQDDLSGQSVEDFAYPFEDEALQQWLVSDYIPSVHQSITETIG</sequence>
<comment type="caution">
    <text evidence="3">The sequence shown here is derived from an EMBL/GenBank/DDBJ whole genome shotgun (WGS) entry which is preliminary data.</text>
</comment>
<dbReference type="RefSeq" id="WP_270116982.1">
    <property type="nucleotide sequence ID" value="NZ_BAAAOL010000009.1"/>
</dbReference>
<evidence type="ECO:0000256" key="2">
    <source>
        <dbReference type="SAM" id="SignalP"/>
    </source>
</evidence>
<evidence type="ECO:0000256" key="1">
    <source>
        <dbReference type="SAM" id="MobiDB-lite"/>
    </source>
</evidence>
<name>A0A9W6G5B8_9ACTN</name>
<dbReference type="AlphaFoldDB" id="A0A9W6G5B8"/>
<dbReference type="EMBL" id="BSDT01000001">
    <property type="protein sequence ID" value="GLI40791.1"/>
    <property type="molecule type" value="Genomic_DNA"/>
</dbReference>
<gene>
    <name evidence="3" type="ORF">GALLR39Z86_06410</name>
</gene>
<evidence type="ECO:0000313" key="4">
    <source>
        <dbReference type="Proteomes" id="UP001144313"/>
    </source>
</evidence>
<accession>A0A9W6G5B8</accession>
<organism evidence="3 4">
    <name type="scientific">Glycomyces algeriensis</name>
    <dbReference type="NCBI Taxonomy" id="256037"/>
    <lineage>
        <taxon>Bacteria</taxon>
        <taxon>Bacillati</taxon>
        <taxon>Actinomycetota</taxon>
        <taxon>Actinomycetes</taxon>
        <taxon>Glycomycetales</taxon>
        <taxon>Glycomycetaceae</taxon>
        <taxon>Glycomyces</taxon>
    </lineage>
</organism>